<name>A0A1J1HME5_9DIPT</name>
<accession>A0A1J1HME5</accession>
<organism evidence="1 2">
    <name type="scientific">Clunio marinus</name>
    <dbReference type="NCBI Taxonomy" id="568069"/>
    <lineage>
        <taxon>Eukaryota</taxon>
        <taxon>Metazoa</taxon>
        <taxon>Ecdysozoa</taxon>
        <taxon>Arthropoda</taxon>
        <taxon>Hexapoda</taxon>
        <taxon>Insecta</taxon>
        <taxon>Pterygota</taxon>
        <taxon>Neoptera</taxon>
        <taxon>Endopterygota</taxon>
        <taxon>Diptera</taxon>
        <taxon>Nematocera</taxon>
        <taxon>Chironomoidea</taxon>
        <taxon>Chironomidae</taxon>
        <taxon>Clunio</taxon>
    </lineage>
</organism>
<sequence length="117" mass="13899">MFKFVKRLSLLSLKIIFYLKPHRLNNPGGTLNILYVIPRLEIGAREYHDDGNDDDDDRWKWKLDSFMKRLVELNDDETNESKAFNEIQVNADLKELNKRLFSLLIAEFLRLNVDKDD</sequence>
<protein>
    <submittedName>
        <fullName evidence="1">CLUMA_CG002999, isoform A</fullName>
    </submittedName>
</protein>
<dbReference type="EMBL" id="CVRI01000011">
    <property type="protein sequence ID" value="CRK89240.1"/>
    <property type="molecule type" value="Genomic_DNA"/>
</dbReference>
<proteinExistence type="predicted"/>
<keyword evidence="2" id="KW-1185">Reference proteome</keyword>
<dbReference type="AlphaFoldDB" id="A0A1J1HME5"/>
<gene>
    <name evidence="1" type="ORF">CLUMA_CG002999</name>
</gene>
<reference evidence="1 2" key="1">
    <citation type="submission" date="2015-04" db="EMBL/GenBank/DDBJ databases">
        <authorList>
            <person name="Syromyatnikov M.Y."/>
            <person name="Popov V.N."/>
        </authorList>
    </citation>
    <scope>NUCLEOTIDE SEQUENCE [LARGE SCALE GENOMIC DNA]</scope>
</reference>
<dbReference type="Proteomes" id="UP000183832">
    <property type="component" value="Unassembled WGS sequence"/>
</dbReference>
<evidence type="ECO:0000313" key="1">
    <source>
        <dbReference type="EMBL" id="CRK89240.1"/>
    </source>
</evidence>
<evidence type="ECO:0000313" key="2">
    <source>
        <dbReference type="Proteomes" id="UP000183832"/>
    </source>
</evidence>